<dbReference type="Proteomes" id="UP000266861">
    <property type="component" value="Unassembled WGS sequence"/>
</dbReference>
<keyword evidence="2" id="KW-1185">Reference proteome</keyword>
<comment type="caution">
    <text evidence="1">The sequence shown here is derived from an EMBL/GenBank/DDBJ whole genome shotgun (WGS) entry which is preliminary data.</text>
</comment>
<proteinExistence type="predicted"/>
<evidence type="ECO:0000313" key="1">
    <source>
        <dbReference type="EMBL" id="RHZ77165.1"/>
    </source>
</evidence>
<name>A0A397IMP5_9GLOM</name>
<protein>
    <recommendedName>
        <fullName evidence="3">F-box domain-containing protein</fullName>
    </recommendedName>
</protein>
<dbReference type="OrthoDB" id="2357244at2759"/>
<sequence>MQESKNIIPFQFHTYNPLVQPVLIACIIKNLSPNDLAKCLYINQIWNKEVKREFFIRKEKLQDIYWELDSELEEAVEEYAEYSWWSYSRYLRTLCKNKFFE</sequence>
<dbReference type="EMBL" id="PQFF01000174">
    <property type="protein sequence ID" value="RHZ77165.1"/>
    <property type="molecule type" value="Genomic_DNA"/>
</dbReference>
<dbReference type="AlphaFoldDB" id="A0A397IMP5"/>
<reference evidence="1 2" key="1">
    <citation type="submission" date="2018-08" db="EMBL/GenBank/DDBJ databases">
        <title>Genome and evolution of the arbuscular mycorrhizal fungus Diversispora epigaea (formerly Glomus versiforme) and its bacterial endosymbionts.</title>
        <authorList>
            <person name="Sun X."/>
            <person name="Fei Z."/>
            <person name="Harrison M."/>
        </authorList>
    </citation>
    <scope>NUCLEOTIDE SEQUENCE [LARGE SCALE GENOMIC DNA]</scope>
    <source>
        <strain evidence="1 2">IT104</strain>
    </source>
</reference>
<accession>A0A397IMP5</accession>
<evidence type="ECO:0000313" key="2">
    <source>
        <dbReference type="Proteomes" id="UP000266861"/>
    </source>
</evidence>
<evidence type="ECO:0008006" key="3">
    <source>
        <dbReference type="Google" id="ProtNLM"/>
    </source>
</evidence>
<dbReference type="PROSITE" id="PS51257">
    <property type="entry name" value="PROKAR_LIPOPROTEIN"/>
    <property type="match status" value="1"/>
</dbReference>
<gene>
    <name evidence="1" type="ORF">Glove_184g15</name>
</gene>
<organism evidence="1 2">
    <name type="scientific">Diversispora epigaea</name>
    <dbReference type="NCBI Taxonomy" id="1348612"/>
    <lineage>
        <taxon>Eukaryota</taxon>
        <taxon>Fungi</taxon>
        <taxon>Fungi incertae sedis</taxon>
        <taxon>Mucoromycota</taxon>
        <taxon>Glomeromycotina</taxon>
        <taxon>Glomeromycetes</taxon>
        <taxon>Diversisporales</taxon>
        <taxon>Diversisporaceae</taxon>
        <taxon>Diversispora</taxon>
    </lineage>
</organism>